<evidence type="ECO:0000256" key="1">
    <source>
        <dbReference type="SAM" id="Phobius"/>
    </source>
</evidence>
<accession>A0A1G9ZBS7</accession>
<proteinExistence type="predicted"/>
<gene>
    <name evidence="2" type="ORF">SAMN05660299_02270</name>
</gene>
<feature type="transmembrane region" description="Helical" evidence="1">
    <location>
        <begin position="57"/>
        <end position="77"/>
    </location>
</feature>
<evidence type="ECO:0000313" key="3">
    <source>
        <dbReference type="Proteomes" id="UP000199309"/>
    </source>
</evidence>
<evidence type="ECO:0000313" key="2">
    <source>
        <dbReference type="EMBL" id="SDN18361.1"/>
    </source>
</evidence>
<feature type="transmembrane region" description="Helical" evidence="1">
    <location>
        <begin position="12"/>
        <end position="37"/>
    </location>
</feature>
<dbReference type="Proteomes" id="UP000199309">
    <property type="component" value="Unassembled WGS sequence"/>
</dbReference>
<keyword evidence="1" id="KW-0812">Transmembrane</keyword>
<name>A0A1G9ZBS7_9FIRM</name>
<dbReference type="OrthoDB" id="1625697at2"/>
<sequence length="90" mass="9994">MTVSQSNNKWRYIYISLYTIGGVFSLLTLCLLAWIAYCIAVEAEPLAAISFLPPMPTAAVFLLVLGIMLISIIAWQLGAKCQGQYEQHLK</sequence>
<evidence type="ECO:0008006" key="4">
    <source>
        <dbReference type="Google" id="ProtNLM"/>
    </source>
</evidence>
<keyword evidence="1" id="KW-1133">Transmembrane helix</keyword>
<keyword evidence="3" id="KW-1185">Reference proteome</keyword>
<dbReference type="EMBL" id="FNHQ01000029">
    <property type="protein sequence ID" value="SDN18361.1"/>
    <property type="molecule type" value="Genomic_DNA"/>
</dbReference>
<dbReference type="AlphaFoldDB" id="A0A1G9ZBS7"/>
<dbReference type="RefSeq" id="WP_091651998.1">
    <property type="nucleotide sequence ID" value="NZ_FNHQ01000029.1"/>
</dbReference>
<keyword evidence="1" id="KW-0472">Membrane</keyword>
<reference evidence="2 3" key="1">
    <citation type="submission" date="2016-10" db="EMBL/GenBank/DDBJ databases">
        <authorList>
            <person name="de Groot N.N."/>
        </authorList>
    </citation>
    <scope>NUCLEOTIDE SEQUENCE [LARGE SCALE GENOMIC DNA]</scope>
    <source>
        <strain evidence="2 3">DSM 16981</strain>
    </source>
</reference>
<dbReference type="STRING" id="349095.SAMN05660299_02270"/>
<protein>
    <recommendedName>
        <fullName evidence="4">Dolichol phosphate-mannose biosynthesis regulatory protein</fullName>
    </recommendedName>
</protein>
<organism evidence="2 3">
    <name type="scientific">Megasphaera paucivorans</name>
    <dbReference type="NCBI Taxonomy" id="349095"/>
    <lineage>
        <taxon>Bacteria</taxon>
        <taxon>Bacillati</taxon>
        <taxon>Bacillota</taxon>
        <taxon>Negativicutes</taxon>
        <taxon>Veillonellales</taxon>
        <taxon>Veillonellaceae</taxon>
        <taxon>Megasphaera</taxon>
    </lineage>
</organism>